<dbReference type="InterPro" id="IPR037138">
    <property type="entry name" value="His_deacetylse_dom_sf"/>
</dbReference>
<comment type="cofactor">
    <cofactor evidence="1">
        <name>Zn(2+)</name>
        <dbReference type="ChEBI" id="CHEBI:29105"/>
    </cofactor>
</comment>
<name>A0A1H3GA40_9EURY</name>
<keyword evidence="4" id="KW-0378">Hydrolase</keyword>
<dbReference type="GO" id="GO:0040029">
    <property type="term" value="P:epigenetic regulation of gene expression"/>
    <property type="evidence" value="ECO:0007669"/>
    <property type="project" value="TreeGrafter"/>
</dbReference>
<proteinExistence type="inferred from homology"/>
<accession>A0A1H3GA40</accession>
<dbReference type="EMBL" id="FNPC01000002">
    <property type="protein sequence ID" value="SDX99935.1"/>
    <property type="molecule type" value="Genomic_DNA"/>
</dbReference>
<organism evidence="7 8">
    <name type="scientific">Halopenitus persicus</name>
    <dbReference type="NCBI Taxonomy" id="1048396"/>
    <lineage>
        <taxon>Archaea</taxon>
        <taxon>Methanobacteriati</taxon>
        <taxon>Methanobacteriota</taxon>
        <taxon>Stenosarchaea group</taxon>
        <taxon>Halobacteria</taxon>
        <taxon>Halobacteriales</taxon>
        <taxon>Haloferacaceae</taxon>
        <taxon>Halopenitus</taxon>
    </lineage>
</organism>
<dbReference type="AlphaFoldDB" id="A0A1H3GA40"/>
<feature type="domain" description="Histone deacetylase" evidence="6">
    <location>
        <begin position="37"/>
        <end position="340"/>
    </location>
</feature>
<dbReference type="InterPro" id="IPR003084">
    <property type="entry name" value="HDAC_I/II"/>
</dbReference>
<keyword evidence="5" id="KW-0862">Zinc</keyword>
<dbReference type="Gene3D" id="3.40.800.20">
    <property type="entry name" value="Histone deacetylase domain"/>
    <property type="match status" value="1"/>
</dbReference>
<dbReference type="GO" id="GO:0046872">
    <property type="term" value="F:metal ion binding"/>
    <property type="evidence" value="ECO:0007669"/>
    <property type="project" value="UniProtKB-KW"/>
</dbReference>
<comment type="similarity">
    <text evidence="2">Belongs to the histone deacetylase family.</text>
</comment>
<dbReference type="InterPro" id="IPR000286">
    <property type="entry name" value="HDACs"/>
</dbReference>
<dbReference type="PANTHER" id="PTHR10625">
    <property type="entry name" value="HISTONE DEACETYLASE HDAC1-RELATED"/>
    <property type="match status" value="1"/>
</dbReference>
<dbReference type="Proteomes" id="UP000199079">
    <property type="component" value="Unassembled WGS sequence"/>
</dbReference>
<evidence type="ECO:0000256" key="2">
    <source>
        <dbReference type="ARBA" id="ARBA00005947"/>
    </source>
</evidence>
<reference evidence="8" key="1">
    <citation type="submission" date="2016-10" db="EMBL/GenBank/DDBJ databases">
        <authorList>
            <person name="Varghese N."/>
            <person name="Submissions S."/>
        </authorList>
    </citation>
    <scope>NUCLEOTIDE SEQUENCE [LARGE SCALE GENOMIC DNA]</scope>
    <source>
        <strain evidence="8">DC30,IBRC 10041,KCTC 4046</strain>
    </source>
</reference>
<evidence type="ECO:0000256" key="4">
    <source>
        <dbReference type="ARBA" id="ARBA00022801"/>
    </source>
</evidence>
<dbReference type="InterPro" id="IPR023696">
    <property type="entry name" value="Ureohydrolase_dom_sf"/>
</dbReference>
<sequence length="388" mass="41967">MTADITVYWDDRMLDHEPPRGAFKFPDTPIVATPEVHPDRRERVENVRAMIDHAFGDVTETVSPARASRTALERVHDPDYLDWLEAFCADGGGRIEDTTTGMNEHTYDAARVSAGAAIAAAGHALDAPSSESGPESPLPYALCRPSGHHAQPDRADGFCFLNNAALAAEAALADDGPADVAADRVAIVDWDVHHGNGTQEAFVDREDVLFVSAHNDHGSWHPEYHPQEGSIDEVGTGDGEGYTVNVPLPPGTGNRGYEAVFDRIVEPVVAEFDPDLLLVSAGQDAGPADMNGRNIATRSGFREMGARARRLADGTADGALALIQEGGYQPSHLSFATLGVFEGVLDRTVELEGYGTDDPFTFLDEPTDLVDEWIDEAVARHREYWPVE</sequence>
<dbReference type="Pfam" id="PF00850">
    <property type="entry name" value="Hist_deacetyl"/>
    <property type="match status" value="1"/>
</dbReference>
<evidence type="ECO:0000259" key="6">
    <source>
        <dbReference type="Pfam" id="PF00850"/>
    </source>
</evidence>
<dbReference type="OrthoDB" id="147549at2157"/>
<dbReference type="PRINTS" id="PR01271">
    <property type="entry name" value="HISDACETLASE"/>
</dbReference>
<evidence type="ECO:0000256" key="1">
    <source>
        <dbReference type="ARBA" id="ARBA00001947"/>
    </source>
</evidence>
<dbReference type="SUPFAM" id="SSF52768">
    <property type="entry name" value="Arginase/deacetylase"/>
    <property type="match status" value="1"/>
</dbReference>
<dbReference type="RefSeq" id="WP_092731166.1">
    <property type="nucleotide sequence ID" value="NZ_FNPC01000002.1"/>
</dbReference>
<keyword evidence="3" id="KW-0479">Metal-binding</keyword>
<dbReference type="GO" id="GO:0016787">
    <property type="term" value="F:hydrolase activity"/>
    <property type="evidence" value="ECO:0007669"/>
    <property type="project" value="UniProtKB-KW"/>
</dbReference>
<protein>
    <submittedName>
        <fullName evidence="7">Acetoin utilization deacetylase AcuC</fullName>
    </submittedName>
</protein>
<evidence type="ECO:0000256" key="5">
    <source>
        <dbReference type="ARBA" id="ARBA00022833"/>
    </source>
</evidence>
<evidence type="ECO:0000313" key="8">
    <source>
        <dbReference type="Proteomes" id="UP000199079"/>
    </source>
</evidence>
<dbReference type="PANTHER" id="PTHR10625:SF17">
    <property type="entry name" value="HISTONE DEACETYLASE 8"/>
    <property type="match status" value="1"/>
</dbReference>
<evidence type="ECO:0000256" key="3">
    <source>
        <dbReference type="ARBA" id="ARBA00022723"/>
    </source>
</evidence>
<keyword evidence="8" id="KW-1185">Reference proteome</keyword>
<gene>
    <name evidence="7" type="ORF">SAMN05216564_102387</name>
</gene>
<dbReference type="InterPro" id="IPR023801">
    <property type="entry name" value="His_deacetylse_dom"/>
</dbReference>
<dbReference type="GO" id="GO:0004407">
    <property type="term" value="F:histone deacetylase activity"/>
    <property type="evidence" value="ECO:0007669"/>
    <property type="project" value="InterPro"/>
</dbReference>
<dbReference type="PRINTS" id="PR01270">
    <property type="entry name" value="HDASUPER"/>
</dbReference>
<evidence type="ECO:0000313" key="7">
    <source>
        <dbReference type="EMBL" id="SDX99935.1"/>
    </source>
</evidence>